<dbReference type="Proteomes" id="UP001139451">
    <property type="component" value="Unassembled WGS sequence"/>
</dbReference>
<gene>
    <name evidence="14" type="primary">fliF</name>
    <name evidence="14" type="ORF">M9978_20705</name>
</gene>
<dbReference type="EMBL" id="JAMLDX010000024">
    <property type="protein sequence ID" value="MCP3732843.1"/>
    <property type="molecule type" value="Genomic_DNA"/>
</dbReference>
<dbReference type="NCBIfam" id="TIGR00206">
    <property type="entry name" value="fliF"/>
    <property type="match status" value="1"/>
</dbReference>
<evidence type="ECO:0000256" key="3">
    <source>
        <dbReference type="ARBA" id="ARBA00007971"/>
    </source>
</evidence>
<keyword evidence="5 11" id="KW-0812">Transmembrane</keyword>
<dbReference type="InterPro" id="IPR043427">
    <property type="entry name" value="YscJ/FliF"/>
</dbReference>
<name>A0A9X2HST1_9SPHN</name>
<evidence type="ECO:0000256" key="5">
    <source>
        <dbReference type="ARBA" id="ARBA00022692"/>
    </source>
</evidence>
<comment type="subcellular location">
    <subcellularLocation>
        <location evidence="1 9">Bacterial flagellum basal body</location>
    </subcellularLocation>
    <subcellularLocation>
        <location evidence="2">Cell membrane</location>
        <topology evidence="2">Multi-pass membrane protein</topology>
    </subcellularLocation>
</comment>
<keyword evidence="14" id="KW-0966">Cell projection</keyword>
<feature type="region of interest" description="Disordered" evidence="10">
    <location>
        <begin position="301"/>
        <end position="345"/>
    </location>
</feature>
<proteinExistence type="inferred from homology"/>
<keyword evidence="8 9" id="KW-0975">Bacterial flagellum</keyword>
<dbReference type="InterPro" id="IPR006182">
    <property type="entry name" value="FliF_N_dom"/>
</dbReference>
<reference evidence="14" key="1">
    <citation type="submission" date="2022-05" db="EMBL/GenBank/DDBJ databases">
        <title>Sphingomonas sp. strain MG17 Genome sequencing and assembly.</title>
        <authorList>
            <person name="Kim I."/>
        </authorList>
    </citation>
    <scope>NUCLEOTIDE SEQUENCE</scope>
    <source>
        <strain evidence="14">MG17</strain>
    </source>
</reference>
<dbReference type="InterPro" id="IPR013556">
    <property type="entry name" value="Flag_M-ring_C"/>
</dbReference>
<keyword evidence="6 11" id="KW-1133">Transmembrane helix</keyword>
<evidence type="ECO:0000313" key="14">
    <source>
        <dbReference type="EMBL" id="MCP3732843.1"/>
    </source>
</evidence>
<evidence type="ECO:0000259" key="13">
    <source>
        <dbReference type="Pfam" id="PF08345"/>
    </source>
</evidence>
<dbReference type="PANTHER" id="PTHR30046:SF0">
    <property type="entry name" value="FLAGELLAR M-RING PROTEIN"/>
    <property type="match status" value="1"/>
</dbReference>
<dbReference type="InterPro" id="IPR000067">
    <property type="entry name" value="FlgMring_FliF"/>
</dbReference>
<protein>
    <recommendedName>
        <fullName evidence="9">Flagellar M-ring protein</fullName>
    </recommendedName>
</protein>
<keyword evidence="7 11" id="KW-0472">Membrane</keyword>
<evidence type="ECO:0000256" key="6">
    <source>
        <dbReference type="ARBA" id="ARBA00022989"/>
    </source>
</evidence>
<evidence type="ECO:0000256" key="10">
    <source>
        <dbReference type="SAM" id="MobiDB-lite"/>
    </source>
</evidence>
<evidence type="ECO:0000256" key="4">
    <source>
        <dbReference type="ARBA" id="ARBA00022475"/>
    </source>
</evidence>
<feature type="transmembrane region" description="Helical" evidence="11">
    <location>
        <begin position="39"/>
        <end position="58"/>
    </location>
</feature>
<keyword evidence="14" id="KW-0282">Flagellum</keyword>
<evidence type="ECO:0000256" key="2">
    <source>
        <dbReference type="ARBA" id="ARBA00004651"/>
    </source>
</evidence>
<comment type="caution">
    <text evidence="14">The sequence shown here is derived from an EMBL/GenBank/DDBJ whole genome shotgun (WGS) entry which is preliminary data.</text>
</comment>
<keyword evidence="14" id="KW-0969">Cilium</keyword>
<evidence type="ECO:0000259" key="12">
    <source>
        <dbReference type="Pfam" id="PF01514"/>
    </source>
</evidence>
<dbReference type="PRINTS" id="PR01009">
    <property type="entry name" value="FLGMRINGFLIF"/>
</dbReference>
<evidence type="ECO:0000256" key="11">
    <source>
        <dbReference type="SAM" id="Phobius"/>
    </source>
</evidence>
<feature type="domain" description="Flagellar M-ring C-terminal" evidence="13">
    <location>
        <begin position="262"/>
        <end position="435"/>
    </location>
</feature>
<dbReference type="InterPro" id="IPR045851">
    <property type="entry name" value="AMP-bd_C_sf"/>
</dbReference>
<evidence type="ECO:0000256" key="1">
    <source>
        <dbReference type="ARBA" id="ARBA00004117"/>
    </source>
</evidence>
<dbReference type="AlphaFoldDB" id="A0A9X2HST1"/>
<accession>A0A9X2HST1</accession>
<keyword evidence="15" id="KW-1185">Reference proteome</keyword>
<dbReference type="Pfam" id="PF08345">
    <property type="entry name" value="YscJ_FliF_C"/>
    <property type="match status" value="1"/>
</dbReference>
<comment type="function">
    <text evidence="9">The M ring may be actively involved in energy transduction.</text>
</comment>
<comment type="similarity">
    <text evidence="3 9">Belongs to the FliF family.</text>
</comment>
<evidence type="ECO:0000256" key="8">
    <source>
        <dbReference type="ARBA" id="ARBA00023143"/>
    </source>
</evidence>
<dbReference type="GO" id="GO:0005886">
    <property type="term" value="C:plasma membrane"/>
    <property type="evidence" value="ECO:0007669"/>
    <property type="project" value="UniProtKB-SubCell"/>
</dbReference>
<dbReference type="RefSeq" id="WP_254296670.1">
    <property type="nucleotide sequence ID" value="NZ_JAMLDX010000024.1"/>
</dbReference>
<dbReference type="Gene3D" id="3.30.300.30">
    <property type="match status" value="1"/>
</dbReference>
<dbReference type="GO" id="GO:0071973">
    <property type="term" value="P:bacterial-type flagellum-dependent cell motility"/>
    <property type="evidence" value="ECO:0007669"/>
    <property type="project" value="InterPro"/>
</dbReference>
<feature type="domain" description="Flagellar M-ring N-terminal" evidence="12">
    <location>
        <begin position="59"/>
        <end position="232"/>
    </location>
</feature>
<evidence type="ECO:0000256" key="7">
    <source>
        <dbReference type="ARBA" id="ARBA00023136"/>
    </source>
</evidence>
<sequence>MSNALTAADTPAAPALAGQANPLRQIGSILSQPAVKRSLPLIFMLGLIGAAALAWAMLSTPPQRVLFASLPESDKAAVAEALTAANIPNTIDNAGSITVGEDDFHKARMLLAGQDLPKAAPGGYALLDNLPMGASRAVEGERLRQARETELARSISEIDTVAVARVHLATPEATVFVRDKAEPSASVIVTLEPGRTLSDPQVRSIVNLVASSVPGMKPEAVTIVDQAGALLSKSGTDTAGDARIDFQRRVEDKYRQQLVQLLTPLLGAGNFTAEVQADVDLDESQATRETFDKANAVMRAEQGSWTGAPRDTASAPGGIPGALSNEAPAPATVATPTPGETPAAGGAAAAATAAVAAGIKQTDSFARSYDNAKEISVTRAAPGNIKRLSVAVLLKEEPGKPRGQVEIRQIDELVKATVGFNAARQDTVTVVSRKFSAAADAKDEGLPFYESGWFAMILRNVTALVIALLVLFMGVRPLAKALLKKRDDSGRGGALPMGGPDGVPLPSPVSPEMLGAGGVSLGDRVGLVRDFTRDNPARAALAVRDMIKTGN</sequence>
<dbReference type="GO" id="GO:0003774">
    <property type="term" value="F:cytoskeletal motor activity"/>
    <property type="evidence" value="ECO:0007669"/>
    <property type="project" value="InterPro"/>
</dbReference>
<dbReference type="PANTHER" id="PTHR30046">
    <property type="entry name" value="FLAGELLAR M-RING PROTEIN"/>
    <property type="match status" value="1"/>
</dbReference>
<keyword evidence="4" id="KW-1003">Cell membrane</keyword>
<feature type="compositionally biased region" description="Low complexity" evidence="10">
    <location>
        <begin position="326"/>
        <end position="345"/>
    </location>
</feature>
<feature type="transmembrane region" description="Helical" evidence="11">
    <location>
        <begin position="453"/>
        <end position="475"/>
    </location>
</feature>
<dbReference type="Pfam" id="PF01514">
    <property type="entry name" value="YscJ_FliF"/>
    <property type="match status" value="1"/>
</dbReference>
<dbReference type="PIRSF" id="PIRSF004862">
    <property type="entry name" value="FliF"/>
    <property type="match status" value="1"/>
</dbReference>
<organism evidence="14 15">
    <name type="scientific">Sphingomonas tagetis</name>
    <dbReference type="NCBI Taxonomy" id="2949092"/>
    <lineage>
        <taxon>Bacteria</taxon>
        <taxon>Pseudomonadati</taxon>
        <taxon>Pseudomonadota</taxon>
        <taxon>Alphaproteobacteria</taxon>
        <taxon>Sphingomonadales</taxon>
        <taxon>Sphingomonadaceae</taxon>
        <taxon>Sphingomonas</taxon>
    </lineage>
</organism>
<evidence type="ECO:0000313" key="15">
    <source>
        <dbReference type="Proteomes" id="UP001139451"/>
    </source>
</evidence>
<evidence type="ECO:0000256" key="9">
    <source>
        <dbReference type="PIRNR" id="PIRNR004862"/>
    </source>
</evidence>
<dbReference type="GO" id="GO:0009431">
    <property type="term" value="C:bacterial-type flagellum basal body, MS ring"/>
    <property type="evidence" value="ECO:0007669"/>
    <property type="project" value="InterPro"/>
</dbReference>